<dbReference type="InterPro" id="IPR015947">
    <property type="entry name" value="PUA-like_sf"/>
</dbReference>
<evidence type="ECO:0008006" key="3">
    <source>
        <dbReference type="Google" id="ProtNLM"/>
    </source>
</evidence>
<evidence type="ECO:0000313" key="2">
    <source>
        <dbReference type="Proteomes" id="UP001139263"/>
    </source>
</evidence>
<accession>A0A9X1V885</accession>
<reference evidence="1" key="1">
    <citation type="submission" date="2022-03" db="EMBL/GenBank/DDBJ databases">
        <title>Draft Genome Sequence of Firmicute Strain S0AB, a Heterotrophic Iron/Sulfur-Oxidizing Extreme Acidophile.</title>
        <authorList>
            <person name="Vergara E."/>
            <person name="Pakostova E."/>
            <person name="Johnson D.B."/>
            <person name="Holmes D.S."/>
        </authorList>
    </citation>
    <scope>NUCLEOTIDE SEQUENCE</scope>
    <source>
        <strain evidence="1">S0AB</strain>
    </source>
</reference>
<dbReference type="AlphaFoldDB" id="A0A9X1V885"/>
<dbReference type="RefSeq" id="WP_241712893.1">
    <property type="nucleotide sequence ID" value="NZ_JALBUF010000003.1"/>
</dbReference>
<gene>
    <name evidence="1" type="ORF">MM817_01359</name>
</gene>
<proteinExistence type="predicted"/>
<dbReference type="EMBL" id="JALBUF010000003">
    <property type="protein sequence ID" value="MCI0183089.1"/>
    <property type="molecule type" value="Genomic_DNA"/>
</dbReference>
<dbReference type="Proteomes" id="UP001139263">
    <property type="component" value="Unassembled WGS sequence"/>
</dbReference>
<comment type="caution">
    <text evidence="1">The sequence shown here is derived from an EMBL/GenBank/DDBJ whole genome shotgun (WGS) entry which is preliminary data.</text>
</comment>
<evidence type="ECO:0000313" key="1">
    <source>
        <dbReference type="EMBL" id="MCI0183089.1"/>
    </source>
</evidence>
<organism evidence="1 2">
    <name type="scientific">Sulfoacidibacillus ferrooxidans</name>
    <dbReference type="NCBI Taxonomy" id="2005001"/>
    <lineage>
        <taxon>Bacteria</taxon>
        <taxon>Bacillati</taxon>
        <taxon>Bacillota</taxon>
        <taxon>Bacilli</taxon>
        <taxon>Bacillales</taxon>
        <taxon>Alicyclobacillaceae</taxon>
        <taxon>Sulfoacidibacillus</taxon>
    </lineage>
</organism>
<protein>
    <recommendedName>
        <fullName evidence="3">ASCH domain-containing protein</fullName>
    </recommendedName>
</protein>
<name>A0A9X1V885_9BACL</name>
<keyword evidence="2" id="KW-1185">Reference proteome</keyword>
<sequence>MDATLPPKTCSIERLVTREDDVQRVLRGEKTAVRRNGRYADPGEKMNLQGRIFVVSNVFLQTFGDMTDEDARKEGYIDRKGYLDYLQTVHPGMTLQPSTKMWVHEFHE</sequence>
<dbReference type="SUPFAM" id="SSF88697">
    <property type="entry name" value="PUA domain-like"/>
    <property type="match status" value="1"/>
</dbReference>